<keyword evidence="2" id="KW-1185">Reference proteome</keyword>
<dbReference type="EMBL" id="JRLY01000027">
    <property type="protein sequence ID" value="KGO91067.1"/>
    <property type="molecule type" value="Genomic_DNA"/>
</dbReference>
<dbReference type="Proteomes" id="UP000030111">
    <property type="component" value="Unassembled WGS sequence"/>
</dbReference>
<name>A0A0A2MEF2_9FLAO</name>
<protein>
    <submittedName>
        <fullName evidence="1">Uncharacterized protein</fullName>
    </submittedName>
</protein>
<comment type="caution">
    <text evidence="1">The sequence shown here is derived from an EMBL/GenBank/DDBJ whole genome shotgun (WGS) entry which is preliminary data.</text>
</comment>
<gene>
    <name evidence="1" type="ORF">Q766_19885</name>
</gene>
<sequence length="67" mass="8068">MIFYLTPNPSPKQRGEELGGYYLCFFTLQNYDRGKPQKWWTLQYLAAQFRVWRCEFRVVCEIPPASE</sequence>
<evidence type="ECO:0000313" key="2">
    <source>
        <dbReference type="Proteomes" id="UP000030111"/>
    </source>
</evidence>
<evidence type="ECO:0000313" key="1">
    <source>
        <dbReference type="EMBL" id="KGO91067.1"/>
    </source>
</evidence>
<accession>A0A0A2MEF2</accession>
<proteinExistence type="predicted"/>
<reference evidence="1 2" key="1">
    <citation type="submission" date="2013-09" db="EMBL/GenBank/DDBJ databases">
        <authorList>
            <person name="Zeng Z."/>
            <person name="Chen C."/>
        </authorList>
    </citation>
    <scope>NUCLEOTIDE SEQUENCE [LARGE SCALE GENOMIC DNA]</scope>
    <source>
        <strain evidence="1 2">WB 4.1-42</strain>
    </source>
</reference>
<organism evidence="1 2">
    <name type="scientific">Flavobacterium subsaxonicum WB 4.1-42 = DSM 21790</name>
    <dbReference type="NCBI Taxonomy" id="1121898"/>
    <lineage>
        <taxon>Bacteria</taxon>
        <taxon>Pseudomonadati</taxon>
        <taxon>Bacteroidota</taxon>
        <taxon>Flavobacteriia</taxon>
        <taxon>Flavobacteriales</taxon>
        <taxon>Flavobacteriaceae</taxon>
        <taxon>Flavobacterium</taxon>
    </lineage>
</organism>
<dbReference type="AlphaFoldDB" id="A0A0A2MEF2"/>